<keyword evidence="3" id="KW-1185">Reference proteome</keyword>
<organism evidence="2 3">
    <name type="scientific">Endocarpon pusillum</name>
    <dbReference type="NCBI Taxonomy" id="364733"/>
    <lineage>
        <taxon>Eukaryota</taxon>
        <taxon>Fungi</taxon>
        <taxon>Dikarya</taxon>
        <taxon>Ascomycota</taxon>
        <taxon>Pezizomycotina</taxon>
        <taxon>Eurotiomycetes</taxon>
        <taxon>Chaetothyriomycetidae</taxon>
        <taxon>Verrucariales</taxon>
        <taxon>Verrucariaceae</taxon>
        <taxon>Endocarpon</taxon>
    </lineage>
</organism>
<evidence type="ECO:0000313" key="3">
    <source>
        <dbReference type="Proteomes" id="UP000606974"/>
    </source>
</evidence>
<proteinExistence type="predicted"/>
<accession>A0A8H7DYT4</accession>
<dbReference type="OrthoDB" id="20872at2759"/>
<dbReference type="Gene3D" id="1.20.120.1020">
    <property type="entry name" value="Prion-inhibition and propagation, HeLo domain"/>
    <property type="match status" value="1"/>
</dbReference>
<evidence type="ECO:0000259" key="1">
    <source>
        <dbReference type="Pfam" id="PF14479"/>
    </source>
</evidence>
<dbReference type="InterPro" id="IPR029498">
    <property type="entry name" value="HeLo_dom"/>
</dbReference>
<protein>
    <recommendedName>
        <fullName evidence="1">Prion-inhibition and propagation HeLo domain-containing protein</fullName>
    </recommendedName>
</protein>
<name>A0A8H7DYT4_9EURO</name>
<sequence length="120" mass="13668">MEAVGVTVGIIALIGIFKDCIDLFSYFNVARLLGRDYEILSTKLDVEKVLLLQWAERTNLLQPHYDPHLDDPRIRAIVVQVVTSIRLLLSDTNSLQQRYGLWKSQLGDEDSSNMFAFQIA</sequence>
<feature type="domain" description="Prion-inhibition and propagation HeLo" evidence="1">
    <location>
        <begin position="5"/>
        <end position="111"/>
    </location>
</feature>
<comment type="caution">
    <text evidence="2">The sequence shown here is derived from an EMBL/GenBank/DDBJ whole genome shotgun (WGS) entry which is preliminary data.</text>
</comment>
<reference evidence="2" key="1">
    <citation type="submission" date="2020-02" db="EMBL/GenBank/DDBJ databases">
        <authorList>
            <person name="Palmer J.M."/>
        </authorList>
    </citation>
    <scope>NUCLEOTIDE SEQUENCE</scope>
    <source>
        <strain evidence="2">EPUS1.4</strain>
        <tissue evidence="2">Thallus</tissue>
    </source>
</reference>
<gene>
    <name evidence="2" type="ORF">GJ744_004713</name>
</gene>
<dbReference type="Proteomes" id="UP000606974">
    <property type="component" value="Unassembled WGS sequence"/>
</dbReference>
<dbReference type="EMBL" id="JAACFV010000201">
    <property type="protein sequence ID" value="KAF7503037.1"/>
    <property type="molecule type" value="Genomic_DNA"/>
</dbReference>
<dbReference type="InterPro" id="IPR038305">
    <property type="entry name" value="HeLo_sf"/>
</dbReference>
<evidence type="ECO:0000313" key="2">
    <source>
        <dbReference type="EMBL" id="KAF7503037.1"/>
    </source>
</evidence>
<dbReference type="AlphaFoldDB" id="A0A8H7DYT4"/>
<dbReference type="Pfam" id="PF14479">
    <property type="entry name" value="HeLo"/>
    <property type="match status" value="1"/>
</dbReference>